<dbReference type="PROSITE" id="PS52016">
    <property type="entry name" value="TONB_DEPENDENT_REC_3"/>
    <property type="match status" value="1"/>
</dbReference>
<keyword evidence="8" id="KW-0406">Ion transport</keyword>
<keyword evidence="6" id="KW-0732">Signal</keyword>
<keyword evidence="13" id="KW-0675">Receptor</keyword>
<proteinExistence type="inferred from homology"/>
<reference evidence="13 14" key="1">
    <citation type="journal article" date="2011" name="J. Bacteriol.">
        <title>Genome sequence of the verrucomicrobium Opitutus terrae PB90-1, an abundant inhabitant of rice paddy soil ecosystems.</title>
        <authorList>
            <person name="van Passel M.W."/>
            <person name="Kant R."/>
            <person name="Palva A."/>
            <person name="Copeland A."/>
            <person name="Lucas S."/>
            <person name="Lapidus A."/>
            <person name="Glavina del Rio T."/>
            <person name="Pitluck S."/>
            <person name="Goltsman E."/>
            <person name="Clum A."/>
            <person name="Sun H."/>
            <person name="Schmutz J."/>
            <person name="Larimer F.W."/>
            <person name="Land M.L."/>
            <person name="Hauser L."/>
            <person name="Kyrpides N."/>
            <person name="Mikhailova N."/>
            <person name="Richardson P.P."/>
            <person name="Janssen P.H."/>
            <person name="de Vos W.M."/>
            <person name="Smidt H."/>
        </authorList>
    </citation>
    <scope>NUCLEOTIDE SEQUENCE [LARGE SCALE GENOMIC DNA]</scope>
    <source>
        <strain evidence="14">DSM 11246 / JCM 15787 / PB90-1</strain>
    </source>
</reference>
<dbReference type="SUPFAM" id="SSF56935">
    <property type="entry name" value="Porins"/>
    <property type="match status" value="1"/>
</dbReference>
<evidence type="ECO:0000256" key="1">
    <source>
        <dbReference type="ARBA" id="ARBA00004571"/>
    </source>
</evidence>
<dbReference type="Gene3D" id="3.55.50.30">
    <property type="match status" value="1"/>
</dbReference>
<accession>B1ZXK2</accession>
<keyword evidence="5 11" id="KW-0812">Transmembrane</keyword>
<keyword evidence="7" id="KW-0408">Iron</keyword>
<dbReference type="Gene3D" id="2.40.170.20">
    <property type="entry name" value="TonB-dependent receptor, beta-barrel domain"/>
    <property type="match status" value="1"/>
</dbReference>
<keyword evidence="9 11" id="KW-0472">Membrane</keyword>
<dbReference type="HOGENOM" id="CLU_340923_0_0_0"/>
<evidence type="ECO:0000256" key="2">
    <source>
        <dbReference type="ARBA" id="ARBA00022448"/>
    </source>
</evidence>
<dbReference type="PANTHER" id="PTHR32552:SF68">
    <property type="entry name" value="FERRICHROME OUTER MEMBRANE TRANSPORTER_PHAGE RECEPTOR"/>
    <property type="match status" value="1"/>
</dbReference>
<dbReference type="AlphaFoldDB" id="B1ZXK2"/>
<evidence type="ECO:0000259" key="12">
    <source>
        <dbReference type="Pfam" id="PF07715"/>
    </source>
</evidence>
<name>B1ZXK2_OPITP</name>
<comment type="similarity">
    <text evidence="11">Belongs to the TonB-dependent receptor family.</text>
</comment>
<evidence type="ECO:0000256" key="11">
    <source>
        <dbReference type="PROSITE-ProRule" id="PRU01360"/>
    </source>
</evidence>
<protein>
    <submittedName>
        <fullName evidence="13">TonB-dependent receptor plug</fullName>
    </submittedName>
</protein>
<evidence type="ECO:0000256" key="4">
    <source>
        <dbReference type="ARBA" id="ARBA00022496"/>
    </source>
</evidence>
<dbReference type="Pfam" id="PF07715">
    <property type="entry name" value="Plug"/>
    <property type="match status" value="1"/>
</dbReference>
<evidence type="ECO:0000256" key="7">
    <source>
        <dbReference type="ARBA" id="ARBA00023004"/>
    </source>
</evidence>
<comment type="subcellular location">
    <subcellularLocation>
        <location evidence="1 11">Cell outer membrane</location>
        <topology evidence="1 11">Multi-pass membrane protein</topology>
    </subcellularLocation>
</comment>
<evidence type="ECO:0000256" key="8">
    <source>
        <dbReference type="ARBA" id="ARBA00023065"/>
    </source>
</evidence>
<dbReference type="InterPro" id="IPR036942">
    <property type="entry name" value="Beta-barrel_TonB_sf"/>
</dbReference>
<keyword evidence="3 11" id="KW-1134">Transmembrane beta strand</keyword>
<dbReference type="InterPro" id="IPR037066">
    <property type="entry name" value="Plug_dom_sf"/>
</dbReference>
<evidence type="ECO:0000313" key="13">
    <source>
        <dbReference type="EMBL" id="ACB76997.1"/>
    </source>
</evidence>
<gene>
    <name evidence="13" type="ordered locus">Oter_3722</name>
</gene>
<dbReference type="GO" id="GO:0009279">
    <property type="term" value="C:cell outer membrane"/>
    <property type="evidence" value="ECO:0007669"/>
    <property type="project" value="UniProtKB-SubCell"/>
</dbReference>
<dbReference type="KEGG" id="ote:Oter_3722"/>
<sequence length="896" mass="98813">MPALPPPPAPPVHRETVVFAAPASPFRRIQLYRLVFDVPPTLTTSPDRLAFRRCCCLAAWVCGWLLAFAHALGAEPPRLRFHLPSGDAADTLAEFGRQSGEQVVYLVDNVRGHRTREVVGQFTAWAALNQMLAGTHLIVHRDGVDGPISVSRRAEIPPPLPRAASPPRAVSSRTDLSDVVVLPEFTVSSQTADRYRAADAISAVRVRASLLDAPSSISVLTRDVLDDLAPIRIFDVTRYVAGVQEGRGIQFQDRMILRGFESNGQRSVDNFLQPADADNIDEVVIDRIEITKGPNAILSPSGSPGGSINVLTKSPLYDRQRSLTATLGLFDAQKLSVDVTDTFGAGSPFAYRIIGSLQDSRRYWSADARLRGRVFAPMFAYRISDRTQLTVKLIGAEHWIFREPLLILDPAVSAQTRQPYLAPGLSTRSRNGIQPWSHVGTHTADLFALLTSNLTDILSLRVAANGRYYFEDSVQEFLATPSLTERYNPMTGELTQDTVWTLDPATNTYVPTHSPFFDPASVPVRGDKQATRRKTVNLQTDLVGKFQLGPVSSQTVAGLALSRQTNYGRGVSGVLPGVDLSQPQRRVVPAWSSDWLFYYVTSFTNWQAYVNQRVGLLQDRLQLTGGLLHYDTKTRSLNRVSSAPPGVLDDEKDMWMASALLKLRPNLSLYYSHSTNSTPVIANDVPLWRDGVQDEVGFKSEFFNQRLSFTAAYFEIAQTNVTVPNPDRQTNPAAPEQLVSDLGNHGYEFEIVGGLTPNLSAIASFSQLKMRDALGRHVRAVADHNAALLLNYRFRAGRLDGLSLNVGVSYNGRRAGDSPINYTPLNVVGQTSFFVPSYYVTSFGASYRWRDFLFRLNVDNFFDDQGYLQQAGGRVSGTGITTAPGINVKASTTWNF</sequence>
<dbReference type="eggNOG" id="COG4774">
    <property type="taxonomic scope" value="Bacteria"/>
</dbReference>
<dbReference type="Gene3D" id="2.170.130.10">
    <property type="entry name" value="TonB-dependent receptor, plug domain"/>
    <property type="match status" value="1"/>
</dbReference>
<dbReference type="PANTHER" id="PTHR32552">
    <property type="entry name" value="FERRICHROME IRON RECEPTOR-RELATED"/>
    <property type="match status" value="1"/>
</dbReference>
<evidence type="ECO:0000256" key="3">
    <source>
        <dbReference type="ARBA" id="ARBA00022452"/>
    </source>
</evidence>
<dbReference type="InterPro" id="IPR039426">
    <property type="entry name" value="TonB-dep_rcpt-like"/>
</dbReference>
<organism evidence="13 14">
    <name type="scientific">Opitutus terrae (strain DSM 11246 / JCM 15787 / PB90-1)</name>
    <dbReference type="NCBI Taxonomy" id="452637"/>
    <lineage>
        <taxon>Bacteria</taxon>
        <taxon>Pseudomonadati</taxon>
        <taxon>Verrucomicrobiota</taxon>
        <taxon>Opitutia</taxon>
        <taxon>Opitutales</taxon>
        <taxon>Opitutaceae</taxon>
        <taxon>Opitutus</taxon>
    </lineage>
</organism>
<keyword evidence="14" id="KW-1185">Reference proteome</keyword>
<keyword evidence="2 11" id="KW-0813">Transport</keyword>
<dbReference type="EMBL" id="CP001032">
    <property type="protein sequence ID" value="ACB76997.1"/>
    <property type="molecule type" value="Genomic_DNA"/>
</dbReference>
<dbReference type="InterPro" id="IPR012910">
    <property type="entry name" value="Plug_dom"/>
</dbReference>
<evidence type="ECO:0000256" key="5">
    <source>
        <dbReference type="ARBA" id="ARBA00022692"/>
    </source>
</evidence>
<evidence type="ECO:0000256" key="10">
    <source>
        <dbReference type="ARBA" id="ARBA00023237"/>
    </source>
</evidence>
<feature type="domain" description="TonB-dependent receptor plug" evidence="12">
    <location>
        <begin position="210"/>
        <end position="306"/>
    </location>
</feature>
<dbReference type="STRING" id="452637.Oter_3722"/>
<keyword evidence="4" id="KW-0410">Iron transport</keyword>
<keyword evidence="10 11" id="KW-0998">Cell outer membrane</keyword>
<dbReference type="Proteomes" id="UP000007013">
    <property type="component" value="Chromosome"/>
</dbReference>
<evidence type="ECO:0000256" key="9">
    <source>
        <dbReference type="ARBA" id="ARBA00023136"/>
    </source>
</evidence>
<dbReference type="GO" id="GO:0015344">
    <property type="term" value="F:siderophore uptake transmembrane transporter activity"/>
    <property type="evidence" value="ECO:0007669"/>
    <property type="project" value="TreeGrafter"/>
</dbReference>
<evidence type="ECO:0000313" key="14">
    <source>
        <dbReference type="Proteomes" id="UP000007013"/>
    </source>
</evidence>
<evidence type="ECO:0000256" key="6">
    <source>
        <dbReference type="ARBA" id="ARBA00022729"/>
    </source>
</evidence>